<dbReference type="Gene3D" id="2.60.40.10">
    <property type="entry name" value="Immunoglobulins"/>
    <property type="match status" value="1"/>
</dbReference>
<dbReference type="Pfam" id="PF18911">
    <property type="entry name" value="PKD_4"/>
    <property type="match status" value="1"/>
</dbReference>
<dbReference type="AlphaFoldDB" id="A0A1M7ZK51"/>
<keyword evidence="3" id="KW-1185">Reference proteome</keyword>
<dbReference type="SUPFAM" id="SSF49299">
    <property type="entry name" value="PKD domain"/>
    <property type="match status" value="1"/>
</dbReference>
<sequence>MYFGKLNPKSLKFRLLLLSFLFLVLGLQKGFPQIGFPYCETFQTASTQASTIYGGSAQLLGGVLRLTTNENDQKGYIYIDVPFPSTYGIKAEFEYFMYGGSGADGLTVFLFDADVPNFAPGGFGGSLGYAQKFEQPGLTGAYMGLGFDVFGNFANSSEGKRGGFFGGDNNLYPNTIALRKGGTGTNGYDFVVGKITDDPPAGASGLALDVDYRFPLSSGGVGTQRVTDRNNVGYRKVFFELEPNPNGVGYLFKLEMEVTTEEGKPRFVTIFQDQEFNFPAPENLKIGFSASTGGFNNFHEIRNLIVQVSAEDELQAPIAVDFDDVASCEGQENQFYITDEDIELPNEGSEIRCLQFYLSKEDIIAQSEDVCTQARCLEQNRYLVLPEGTLQAGEKGAYTFFPNVGFAGSEVEVYYTITDNYGKTSAGNKITLKIQESPEPVSLLVSGKSETVEEVKTCPGDLVVFEAKGEEEYERFEWYRDGELLPGEESARLETEEEGIFEVWAYNRKNCPAKSNQVEIVFPQFPELEFEDLIVGCDPGQPVNIFEGIDSYDPENYDYRLVGNGLELENEEILTLDISGVFELYGRPKGYTCYSEPISLEVFIQEVELEIGYDFVVAGTDIRDDASGGIFPNDPIQFTDMSDSRTIYWNWDFGDGETSTERDPIHVYGKKGEFDVVLTITDQYGCERSLTKRVSITRSYRVMVPTGFTPEIEPNLYFTPKYKGLVSIELLIFNLWGELIFQTDELNGPGWDGTLNGELLEPGIFSYRFNGVATDGEVVKKGGKFKLIR</sequence>
<feature type="domain" description="PKD" evidence="1">
    <location>
        <begin position="636"/>
        <end position="697"/>
    </location>
</feature>
<proteinExistence type="predicted"/>
<dbReference type="Proteomes" id="UP000184609">
    <property type="component" value="Unassembled WGS sequence"/>
</dbReference>
<protein>
    <submittedName>
        <fullName evidence="2">C-terminal domain of CHU protein family protein</fullName>
    </submittedName>
</protein>
<dbReference type="GO" id="GO:0004553">
    <property type="term" value="F:hydrolase activity, hydrolyzing O-glycosyl compounds"/>
    <property type="evidence" value="ECO:0007669"/>
    <property type="project" value="UniProtKB-ARBA"/>
</dbReference>
<dbReference type="CDD" id="cd00146">
    <property type="entry name" value="PKD"/>
    <property type="match status" value="1"/>
</dbReference>
<evidence type="ECO:0000313" key="2">
    <source>
        <dbReference type="EMBL" id="SHO65189.1"/>
    </source>
</evidence>
<evidence type="ECO:0000313" key="3">
    <source>
        <dbReference type="Proteomes" id="UP000184609"/>
    </source>
</evidence>
<dbReference type="PROSITE" id="PS50093">
    <property type="entry name" value="PKD"/>
    <property type="match status" value="1"/>
</dbReference>
<evidence type="ECO:0000259" key="1">
    <source>
        <dbReference type="PROSITE" id="PS50093"/>
    </source>
</evidence>
<dbReference type="InterPro" id="IPR035986">
    <property type="entry name" value="PKD_dom_sf"/>
</dbReference>
<accession>A0A1M7ZK51</accession>
<dbReference type="SMART" id="SM00089">
    <property type="entry name" value="PKD"/>
    <property type="match status" value="1"/>
</dbReference>
<dbReference type="EMBL" id="FRXN01000007">
    <property type="protein sequence ID" value="SHO65189.1"/>
    <property type="molecule type" value="Genomic_DNA"/>
</dbReference>
<dbReference type="InterPro" id="IPR022409">
    <property type="entry name" value="PKD/Chitinase_dom"/>
</dbReference>
<reference evidence="3" key="1">
    <citation type="submission" date="2016-12" db="EMBL/GenBank/DDBJ databases">
        <authorList>
            <person name="Varghese N."/>
            <person name="Submissions S."/>
        </authorList>
    </citation>
    <scope>NUCLEOTIDE SEQUENCE [LARGE SCALE GENOMIC DNA]</scope>
    <source>
        <strain evidence="3">DSM 25035</strain>
    </source>
</reference>
<dbReference type="STRING" id="1073327.SAMN04488108_3896"/>
<dbReference type="InterPro" id="IPR013320">
    <property type="entry name" value="ConA-like_dom_sf"/>
</dbReference>
<gene>
    <name evidence="2" type="ORF">SAMN04488108_3896</name>
</gene>
<organism evidence="2 3">
    <name type="scientific">Algoriphagus zhangzhouensis</name>
    <dbReference type="NCBI Taxonomy" id="1073327"/>
    <lineage>
        <taxon>Bacteria</taxon>
        <taxon>Pseudomonadati</taxon>
        <taxon>Bacteroidota</taxon>
        <taxon>Cytophagia</taxon>
        <taxon>Cytophagales</taxon>
        <taxon>Cyclobacteriaceae</taxon>
        <taxon>Algoriphagus</taxon>
    </lineage>
</organism>
<dbReference type="InterPro" id="IPR000601">
    <property type="entry name" value="PKD_dom"/>
</dbReference>
<dbReference type="GO" id="GO:0005975">
    <property type="term" value="P:carbohydrate metabolic process"/>
    <property type="evidence" value="ECO:0007669"/>
    <property type="project" value="UniProtKB-ARBA"/>
</dbReference>
<dbReference type="InterPro" id="IPR013783">
    <property type="entry name" value="Ig-like_fold"/>
</dbReference>
<dbReference type="Gene3D" id="2.60.120.200">
    <property type="match status" value="1"/>
</dbReference>
<dbReference type="SUPFAM" id="SSF49899">
    <property type="entry name" value="Concanavalin A-like lectins/glucanases"/>
    <property type="match status" value="1"/>
</dbReference>
<name>A0A1M7ZK51_9BACT</name>